<organism evidence="1 2">
    <name type="scientific">Candidatus Portnoybacteria bacterium RBG_13_41_18</name>
    <dbReference type="NCBI Taxonomy" id="1801991"/>
    <lineage>
        <taxon>Bacteria</taxon>
        <taxon>Candidatus Portnoyibacteriota</taxon>
    </lineage>
</organism>
<dbReference type="AlphaFoldDB" id="A0A1G2FB87"/>
<name>A0A1G2FB87_9BACT</name>
<accession>A0A1G2FB87</accession>
<comment type="caution">
    <text evidence="1">The sequence shown here is derived from an EMBL/GenBank/DDBJ whole genome shotgun (WGS) entry which is preliminary data.</text>
</comment>
<dbReference type="EMBL" id="MHMV01000007">
    <property type="protein sequence ID" value="OGZ34900.1"/>
    <property type="molecule type" value="Genomic_DNA"/>
</dbReference>
<gene>
    <name evidence="1" type="ORF">A2174_00315</name>
</gene>
<evidence type="ECO:0000313" key="1">
    <source>
        <dbReference type="EMBL" id="OGZ34900.1"/>
    </source>
</evidence>
<evidence type="ECO:0000313" key="2">
    <source>
        <dbReference type="Proteomes" id="UP000177725"/>
    </source>
</evidence>
<sequence length="68" mass="7294">MDRNIKNIISSKICSHCGGETDGWRCAVCGQEAAQYDPLHKCGGGKFQPKCKACGQAEDNCTCAKTNL</sequence>
<proteinExistence type="predicted"/>
<dbReference type="Proteomes" id="UP000177725">
    <property type="component" value="Unassembled WGS sequence"/>
</dbReference>
<reference evidence="1 2" key="1">
    <citation type="journal article" date="2016" name="Nat. Commun.">
        <title>Thousands of microbial genomes shed light on interconnected biogeochemical processes in an aquifer system.</title>
        <authorList>
            <person name="Anantharaman K."/>
            <person name="Brown C.T."/>
            <person name="Hug L.A."/>
            <person name="Sharon I."/>
            <person name="Castelle C.J."/>
            <person name="Probst A.J."/>
            <person name="Thomas B.C."/>
            <person name="Singh A."/>
            <person name="Wilkins M.J."/>
            <person name="Karaoz U."/>
            <person name="Brodie E.L."/>
            <person name="Williams K.H."/>
            <person name="Hubbard S.S."/>
            <person name="Banfield J.F."/>
        </authorList>
    </citation>
    <scope>NUCLEOTIDE SEQUENCE [LARGE SCALE GENOMIC DNA]</scope>
</reference>
<protein>
    <submittedName>
        <fullName evidence="1">Uncharacterized protein</fullName>
    </submittedName>
</protein>